<comment type="caution">
    <text evidence="2">The sequence shown here is derived from an EMBL/GenBank/DDBJ whole genome shotgun (WGS) entry which is preliminary data.</text>
</comment>
<protein>
    <submittedName>
        <fullName evidence="2">Uncharacterized protein</fullName>
    </submittedName>
</protein>
<dbReference type="EMBL" id="LNCU01000058">
    <property type="protein sequence ID" value="KWV55963.1"/>
    <property type="molecule type" value="Genomic_DNA"/>
</dbReference>
<evidence type="ECO:0000313" key="3">
    <source>
        <dbReference type="Proteomes" id="UP000057737"/>
    </source>
</evidence>
<feature type="region of interest" description="Disordered" evidence="1">
    <location>
        <begin position="31"/>
        <end position="54"/>
    </location>
</feature>
<proteinExistence type="predicted"/>
<dbReference type="AlphaFoldDB" id="A0A109JVP0"/>
<evidence type="ECO:0000256" key="1">
    <source>
        <dbReference type="SAM" id="MobiDB-lite"/>
    </source>
</evidence>
<name>A0A109JVP0_9BRAD</name>
<keyword evidence="3" id="KW-1185">Reference proteome</keyword>
<gene>
    <name evidence="2" type="ORF">AS156_05275</name>
</gene>
<sequence length="139" mass="15698">MQMEHGVVDLPAKADRRQTFGIFLEDGEPIDQRKTHASKFRRQPEPPQASPTGRFASGLIVNPSQLLASEHSLLERCLVILDYPSNHIDELLRFFLKFVHFLLLLQYQIILGQRVAAQALATARSATVDHSCHAKMSHD</sequence>
<accession>A0A109JVP0</accession>
<reference evidence="2 3" key="1">
    <citation type="submission" date="2015-11" db="EMBL/GenBank/DDBJ databases">
        <title>Draft Genome Sequence of the Strain BR 10303 (Bradyrhizobium sp.) isolated from nodules of Centrolobium paraense.</title>
        <authorList>
            <person name="Zelli J.E."/>
            <person name="Simoes-Araujo J.L."/>
            <person name="Barauna A.C."/>
            <person name="Silva K."/>
        </authorList>
    </citation>
    <scope>NUCLEOTIDE SEQUENCE [LARGE SCALE GENOMIC DNA]</scope>
    <source>
        <strain evidence="2 3">BR 10303</strain>
    </source>
</reference>
<organism evidence="2 3">
    <name type="scientific">Bradyrhizobium macuxiense</name>
    <dbReference type="NCBI Taxonomy" id="1755647"/>
    <lineage>
        <taxon>Bacteria</taxon>
        <taxon>Pseudomonadati</taxon>
        <taxon>Pseudomonadota</taxon>
        <taxon>Alphaproteobacteria</taxon>
        <taxon>Hyphomicrobiales</taxon>
        <taxon>Nitrobacteraceae</taxon>
        <taxon>Bradyrhizobium</taxon>
    </lineage>
</organism>
<evidence type="ECO:0000313" key="2">
    <source>
        <dbReference type="EMBL" id="KWV55963.1"/>
    </source>
</evidence>
<dbReference type="Proteomes" id="UP000057737">
    <property type="component" value="Unassembled WGS sequence"/>
</dbReference>